<keyword evidence="9" id="KW-1185">Reference proteome</keyword>
<dbReference type="InterPro" id="IPR015421">
    <property type="entry name" value="PyrdxlP-dep_Trfase_major"/>
</dbReference>
<reference evidence="8 9" key="1">
    <citation type="submission" date="2024-02" db="EMBL/GenBank/DDBJ databases">
        <title>Bacteria isolated from the canopy kelp, Nereocystis luetkeana.</title>
        <authorList>
            <person name="Pfister C.A."/>
            <person name="Younker I.T."/>
            <person name="Light S.H."/>
        </authorList>
    </citation>
    <scope>NUCLEOTIDE SEQUENCE [LARGE SCALE GENOMIC DNA]</scope>
    <source>
        <strain evidence="8 9">TI.5.07</strain>
    </source>
</reference>
<dbReference type="InterPro" id="IPR004839">
    <property type="entry name" value="Aminotransferase_I/II_large"/>
</dbReference>
<dbReference type="RefSeq" id="WP_341541536.1">
    <property type="nucleotide sequence ID" value="NZ_JBAKAP010000001.1"/>
</dbReference>
<evidence type="ECO:0000256" key="4">
    <source>
        <dbReference type="ARBA" id="ARBA00022729"/>
    </source>
</evidence>
<keyword evidence="4" id="KW-0732">Signal</keyword>
<dbReference type="InterPro" id="IPR015422">
    <property type="entry name" value="PyrdxlP-dep_Trfase_small"/>
</dbReference>
<comment type="similarity">
    <text evidence="1">Belongs to the class-II pyridoxal-phosphate-dependent aminotransferase family. Histidinol-phosphate aminotransferase subfamily.</text>
</comment>
<name>A0ABU9GAY1_COBMA</name>
<evidence type="ECO:0000313" key="9">
    <source>
        <dbReference type="Proteomes" id="UP001378242"/>
    </source>
</evidence>
<feature type="domain" description="Aminotransferase class I/classII large" evidence="7">
    <location>
        <begin position="89"/>
        <end position="414"/>
    </location>
</feature>
<dbReference type="PANTHER" id="PTHR43643">
    <property type="entry name" value="HISTIDINOL-PHOSPHATE AMINOTRANSFERASE 2"/>
    <property type="match status" value="1"/>
</dbReference>
<dbReference type="InterPro" id="IPR015424">
    <property type="entry name" value="PyrdxlP-dep_Trfase"/>
</dbReference>
<dbReference type="CDD" id="cd00609">
    <property type="entry name" value="AAT_like"/>
    <property type="match status" value="1"/>
</dbReference>
<keyword evidence="5" id="KW-0663">Pyridoxal phosphate</keyword>
<dbReference type="EC" id="2.6.1.9" evidence="8"/>
<sequence length="427" mass="45633">MTDVSEAVVAEAVGPQQSLHEQGMTGPGAEETARKARPASPSRRGFLGMSGAALAGAALGQFLPGIPQAFAKEAPATAATLTPSAKAPVRLNYNENALGMAPSAQRAASASIAHSNRYPFAHMGKLQSLVATHHKVTPESVLFTPGSSDAIRASVLAHATPDTQLVIPELTYGDGALYAGFYDLAINKVPSSREDWSFKLSDMQQAVADHAGPSIVYLVNPNNPTSTIISSDALYAWVNASRSDTLFIIDEAYAEFVNDPAFRSADSLVAGGAKNVLVLKTFSKIHAMAGLRVGYAVGDAERLEHVSHYVEDDAMTLSYPGVMAATASMQSPEFLAHSKQSNDEARAIFTATLDELGWEYLPSQTNFVFHRISRPLKEFQADMKARHVLIGRAFPPADGWCRMSLGTPAEMHYVSAVLREMKAKGVV</sequence>
<accession>A0ABU9GAY1</accession>
<evidence type="ECO:0000256" key="2">
    <source>
        <dbReference type="ARBA" id="ARBA00022576"/>
    </source>
</evidence>
<evidence type="ECO:0000313" key="8">
    <source>
        <dbReference type="EMBL" id="MEL0615206.1"/>
    </source>
</evidence>
<evidence type="ECO:0000256" key="5">
    <source>
        <dbReference type="ARBA" id="ARBA00022898"/>
    </source>
</evidence>
<dbReference type="PANTHER" id="PTHR43643:SF3">
    <property type="entry name" value="HISTIDINOL-PHOSPHATE AMINOTRANSFERASE"/>
    <property type="match status" value="1"/>
</dbReference>
<dbReference type="InterPro" id="IPR019546">
    <property type="entry name" value="TAT_signal_bac_arc"/>
</dbReference>
<evidence type="ECO:0000256" key="3">
    <source>
        <dbReference type="ARBA" id="ARBA00022679"/>
    </source>
</evidence>
<dbReference type="InterPro" id="IPR050106">
    <property type="entry name" value="HistidinolP_aminotransfase"/>
</dbReference>
<protein>
    <submittedName>
        <fullName evidence="8">Histidinol-phosphate transaminase</fullName>
        <ecNumber evidence="8">2.6.1.9</ecNumber>
    </submittedName>
</protein>
<organism evidence="8 9">
    <name type="scientific">Cobetia marina</name>
    <name type="common">Deleya marina</name>
    <dbReference type="NCBI Taxonomy" id="28258"/>
    <lineage>
        <taxon>Bacteria</taxon>
        <taxon>Pseudomonadati</taxon>
        <taxon>Pseudomonadota</taxon>
        <taxon>Gammaproteobacteria</taxon>
        <taxon>Oceanospirillales</taxon>
        <taxon>Halomonadaceae</taxon>
        <taxon>Cobetia</taxon>
    </lineage>
</organism>
<keyword evidence="3 8" id="KW-0808">Transferase</keyword>
<dbReference type="GO" id="GO:0004400">
    <property type="term" value="F:histidinol-phosphate transaminase activity"/>
    <property type="evidence" value="ECO:0007669"/>
    <property type="project" value="UniProtKB-EC"/>
</dbReference>
<comment type="caution">
    <text evidence="8">The sequence shown here is derived from an EMBL/GenBank/DDBJ whole genome shotgun (WGS) entry which is preliminary data.</text>
</comment>
<dbReference type="Gene3D" id="3.90.1150.10">
    <property type="entry name" value="Aspartate Aminotransferase, domain 1"/>
    <property type="match status" value="1"/>
</dbReference>
<dbReference type="Pfam" id="PF00155">
    <property type="entry name" value="Aminotran_1_2"/>
    <property type="match status" value="1"/>
</dbReference>
<dbReference type="Proteomes" id="UP001378242">
    <property type="component" value="Unassembled WGS sequence"/>
</dbReference>
<gene>
    <name evidence="8" type="ORF">V6243_00075</name>
</gene>
<evidence type="ECO:0000256" key="1">
    <source>
        <dbReference type="ARBA" id="ARBA00007970"/>
    </source>
</evidence>
<dbReference type="SUPFAM" id="SSF53383">
    <property type="entry name" value="PLP-dependent transferases"/>
    <property type="match status" value="1"/>
</dbReference>
<proteinExistence type="inferred from homology"/>
<keyword evidence="2 8" id="KW-0032">Aminotransferase</keyword>
<evidence type="ECO:0000256" key="6">
    <source>
        <dbReference type="SAM" id="MobiDB-lite"/>
    </source>
</evidence>
<dbReference type="EMBL" id="JBAKAP010000001">
    <property type="protein sequence ID" value="MEL0615206.1"/>
    <property type="molecule type" value="Genomic_DNA"/>
</dbReference>
<dbReference type="InterPro" id="IPR006311">
    <property type="entry name" value="TAT_signal"/>
</dbReference>
<dbReference type="Gene3D" id="3.40.640.10">
    <property type="entry name" value="Type I PLP-dependent aspartate aminotransferase-like (Major domain)"/>
    <property type="match status" value="1"/>
</dbReference>
<feature type="region of interest" description="Disordered" evidence="6">
    <location>
        <begin position="1"/>
        <end position="43"/>
    </location>
</feature>
<dbReference type="PROSITE" id="PS51318">
    <property type="entry name" value="TAT"/>
    <property type="match status" value="1"/>
</dbReference>
<dbReference type="NCBIfam" id="TIGR01409">
    <property type="entry name" value="TAT_signal_seq"/>
    <property type="match status" value="1"/>
</dbReference>
<evidence type="ECO:0000259" key="7">
    <source>
        <dbReference type="Pfam" id="PF00155"/>
    </source>
</evidence>